<accession>A0AAD1Y1J9</accession>
<dbReference type="InterPro" id="IPR016135">
    <property type="entry name" value="UBQ-conjugating_enzyme/RWD"/>
</dbReference>
<comment type="caution">
    <text evidence="6">The sequence shown here is derived from an EMBL/GenBank/DDBJ whole genome shotgun (WGS) entry which is preliminary data.</text>
</comment>
<evidence type="ECO:0000313" key="7">
    <source>
        <dbReference type="Proteomes" id="UP001295684"/>
    </source>
</evidence>
<evidence type="ECO:0000256" key="1">
    <source>
        <dbReference type="ARBA" id="ARBA00022679"/>
    </source>
</evidence>
<evidence type="ECO:0000313" key="6">
    <source>
        <dbReference type="EMBL" id="CAI2383563.1"/>
    </source>
</evidence>
<keyword evidence="2 4" id="KW-0833">Ubl conjugation pathway</keyword>
<dbReference type="Gene3D" id="3.10.110.10">
    <property type="entry name" value="Ubiquitin Conjugating Enzyme"/>
    <property type="match status" value="1"/>
</dbReference>
<keyword evidence="4" id="KW-0547">Nucleotide-binding</keyword>
<feature type="domain" description="UBC core" evidence="5">
    <location>
        <begin position="4"/>
        <end position="150"/>
    </location>
</feature>
<dbReference type="InterPro" id="IPR050113">
    <property type="entry name" value="Ub_conjugating_enzyme"/>
</dbReference>
<evidence type="ECO:0000259" key="5">
    <source>
        <dbReference type="PROSITE" id="PS50127"/>
    </source>
</evidence>
<evidence type="ECO:0000256" key="3">
    <source>
        <dbReference type="PROSITE-ProRule" id="PRU10133"/>
    </source>
</evidence>
<dbReference type="InterPro" id="IPR000608">
    <property type="entry name" value="UBC"/>
</dbReference>
<evidence type="ECO:0000256" key="4">
    <source>
        <dbReference type="RuleBase" id="RU362109"/>
    </source>
</evidence>
<name>A0AAD1Y1J9_EUPCR</name>
<keyword evidence="1" id="KW-0808">Transferase</keyword>
<dbReference type="CDD" id="cd23790">
    <property type="entry name" value="UBCc_UBE2A_2B"/>
    <property type="match status" value="1"/>
</dbReference>
<sequence length="160" mass="18308">MASKARRRLITDYKKMMKLDNFSIHAEPDENNMLEWYAVILGPDDTDWEGGLFKLSLEFTEEYPNKPPSVKFNTPMYHPNIYNNGKICLDILQKEWTAVYDVSAVLVSIQQLLTDPNPDSPANSEAAKLFVDDREAYNDKVRECVTNSFFVEATNSEEGS</sequence>
<feature type="active site" description="Glycyl thioester intermediate" evidence="3">
    <location>
        <position position="88"/>
    </location>
</feature>
<proteinExistence type="inferred from homology"/>
<dbReference type="GO" id="GO:0016740">
    <property type="term" value="F:transferase activity"/>
    <property type="evidence" value="ECO:0007669"/>
    <property type="project" value="UniProtKB-KW"/>
</dbReference>
<keyword evidence="7" id="KW-1185">Reference proteome</keyword>
<reference evidence="6" key="1">
    <citation type="submission" date="2023-07" db="EMBL/GenBank/DDBJ databases">
        <authorList>
            <consortium name="AG Swart"/>
            <person name="Singh M."/>
            <person name="Singh A."/>
            <person name="Seah K."/>
            <person name="Emmerich C."/>
        </authorList>
    </citation>
    <scope>NUCLEOTIDE SEQUENCE</scope>
    <source>
        <strain evidence="6">DP1</strain>
    </source>
</reference>
<dbReference type="EMBL" id="CAMPGE010025845">
    <property type="protein sequence ID" value="CAI2383563.1"/>
    <property type="molecule type" value="Genomic_DNA"/>
</dbReference>
<dbReference type="InterPro" id="IPR023313">
    <property type="entry name" value="UBQ-conjugating_AS"/>
</dbReference>
<comment type="similarity">
    <text evidence="4">Belongs to the ubiquitin-conjugating enzyme family.</text>
</comment>
<evidence type="ECO:0000256" key="2">
    <source>
        <dbReference type="ARBA" id="ARBA00022786"/>
    </source>
</evidence>
<dbReference type="SUPFAM" id="SSF54495">
    <property type="entry name" value="UBC-like"/>
    <property type="match status" value="1"/>
</dbReference>
<dbReference type="GO" id="GO:0005524">
    <property type="term" value="F:ATP binding"/>
    <property type="evidence" value="ECO:0007669"/>
    <property type="project" value="UniProtKB-UniRule"/>
</dbReference>
<dbReference type="Pfam" id="PF00179">
    <property type="entry name" value="UQ_con"/>
    <property type="match status" value="1"/>
</dbReference>
<dbReference type="FunFam" id="3.10.110.10:FF:000090">
    <property type="entry name" value="Ubiquitin-conjugating enzyme E2-17 kDa"/>
    <property type="match status" value="1"/>
</dbReference>
<protein>
    <recommendedName>
        <fullName evidence="5">UBC core domain-containing protein</fullName>
    </recommendedName>
</protein>
<gene>
    <name evidence="6" type="ORF">ECRASSUSDP1_LOCUS25068</name>
</gene>
<dbReference type="AlphaFoldDB" id="A0AAD1Y1J9"/>
<dbReference type="PANTHER" id="PTHR24067">
    <property type="entry name" value="UBIQUITIN-CONJUGATING ENZYME E2"/>
    <property type="match status" value="1"/>
</dbReference>
<keyword evidence="4" id="KW-0067">ATP-binding</keyword>
<dbReference type="PROSITE" id="PS50127">
    <property type="entry name" value="UBC_2"/>
    <property type="match status" value="1"/>
</dbReference>
<dbReference type="PROSITE" id="PS00183">
    <property type="entry name" value="UBC_1"/>
    <property type="match status" value="1"/>
</dbReference>
<dbReference type="SMART" id="SM00212">
    <property type="entry name" value="UBCc"/>
    <property type="match status" value="1"/>
</dbReference>
<dbReference type="Proteomes" id="UP001295684">
    <property type="component" value="Unassembled WGS sequence"/>
</dbReference>
<organism evidence="6 7">
    <name type="scientific">Euplotes crassus</name>
    <dbReference type="NCBI Taxonomy" id="5936"/>
    <lineage>
        <taxon>Eukaryota</taxon>
        <taxon>Sar</taxon>
        <taxon>Alveolata</taxon>
        <taxon>Ciliophora</taxon>
        <taxon>Intramacronucleata</taxon>
        <taxon>Spirotrichea</taxon>
        <taxon>Hypotrichia</taxon>
        <taxon>Euplotida</taxon>
        <taxon>Euplotidae</taxon>
        <taxon>Moneuplotes</taxon>
    </lineage>
</organism>